<evidence type="ECO:0000256" key="3">
    <source>
        <dbReference type="ARBA" id="ARBA00022519"/>
    </source>
</evidence>
<proteinExistence type="inferred from homology"/>
<dbReference type="PANTHER" id="PTHR28259:SF1">
    <property type="entry name" value="FLUORIDE EXPORT PROTEIN 1-RELATED"/>
    <property type="match status" value="1"/>
</dbReference>
<feature type="transmembrane region" description="Helical" evidence="12">
    <location>
        <begin position="33"/>
        <end position="55"/>
    </location>
</feature>
<evidence type="ECO:0000256" key="12">
    <source>
        <dbReference type="HAMAP-Rule" id="MF_00454"/>
    </source>
</evidence>
<dbReference type="PANTHER" id="PTHR28259">
    <property type="entry name" value="FLUORIDE EXPORT PROTEIN 1-RELATED"/>
    <property type="match status" value="1"/>
</dbReference>
<dbReference type="EMBL" id="FWFX01000006">
    <property type="protein sequence ID" value="SLN44226.1"/>
    <property type="molecule type" value="Genomic_DNA"/>
</dbReference>
<keyword evidence="7 12" id="KW-0406">Ion transport</keyword>
<evidence type="ECO:0000256" key="8">
    <source>
        <dbReference type="ARBA" id="ARBA00023136"/>
    </source>
</evidence>
<dbReference type="InterPro" id="IPR003691">
    <property type="entry name" value="FluC"/>
</dbReference>
<evidence type="ECO:0000313" key="13">
    <source>
        <dbReference type="EMBL" id="SLN44226.1"/>
    </source>
</evidence>
<name>A0A1X6Z8P1_9RHOB</name>
<evidence type="ECO:0000256" key="6">
    <source>
        <dbReference type="ARBA" id="ARBA00023053"/>
    </source>
</evidence>
<evidence type="ECO:0000256" key="10">
    <source>
        <dbReference type="ARBA" id="ARBA00035120"/>
    </source>
</evidence>
<feature type="binding site" evidence="12">
    <location>
        <position position="77"/>
    </location>
    <ligand>
        <name>Na(+)</name>
        <dbReference type="ChEBI" id="CHEBI:29101"/>
        <note>structural</note>
    </ligand>
</feature>
<dbReference type="Pfam" id="PF02537">
    <property type="entry name" value="CRCB"/>
    <property type="match status" value="1"/>
</dbReference>
<comment type="catalytic activity">
    <reaction evidence="11">
        <text>fluoride(in) = fluoride(out)</text>
        <dbReference type="Rhea" id="RHEA:76159"/>
        <dbReference type="ChEBI" id="CHEBI:17051"/>
    </reaction>
    <physiologicalReaction direction="left-to-right" evidence="11">
        <dbReference type="Rhea" id="RHEA:76160"/>
    </physiologicalReaction>
</comment>
<comment type="function">
    <text evidence="12">Fluoride-specific ion channel. Important for reducing fluoride concentration in the cell, thus reducing its toxicity.</text>
</comment>
<dbReference type="GO" id="GO:0046872">
    <property type="term" value="F:metal ion binding"/>
    <property type="evidence" value="ECO:0007669"/>
    <property type="project" value="UniProtKB-KW"/>
</dbReference>
<keyword evidence="14" id="KW-1185">Reference proteome</keyword>
<accession>A0A1X6Z8P1</accession>
<evidence type="ECO:0000256" key="7">
    <source>
        <dbReference type="ARBA" id="ARBA00023065"/>
    </source>
</evidence>
<evidence type="ECO:0000256" key="1">
    <source>
        <dbReference type="ARBA" id="ARBA00004651"/>
    </source>
</evidence>
<evidence type="ECO:0000256" key="9">
    <source>
        <dbReference type="ARBA" id="ARBA00023303"/>
    </source>
</evidence>
<sequence length="121" mass="13132">MSAFYLHALFALGGGLGAVIRHLVSQLITHELPFATMIVNVLGCFLLGAWISHIGPSTELLSTQERQLVFGFCGGFTTFSSFAYQSLQLHRERTFILAGANIGLSLILCWGAFWLGLVALS</sequence>
<keyword evidence="12" id="KW-0813">Transport</keyword>
<dbReference type="RefSeq" id="WP_085805669.1">
    <property type="nucleotide sequence ID" value="NZ_FWFX01000006.1"/>
</dbReference>
<keyword evidence="5 12" id="KW-1133">Transmembrane helix</keyword>
<dbReference type="OrthoDB" id="9806299at2"/>
<evidence type="ECO:0000313" key="14">
    <source>
        <dbReference type="Proteomes" id="UP000193061"/>
    </source>
</evidence>
<feature type="transmembrane region" description="Helical" evidence="12">
    <location>
        <begin position="96"/>
        <end position="120"/>
    </location>
</feature>
<organism evidence="13 14">
    <name type="scientific">Roseovarius albus</name>
    <dbReference type="NCBI Taxonomy" id="1247867"/>
    <lineage>
        <taxon>Bacteria</taxon>
        <taxon>Pseudomonadati</taxon>
        <taxon>Pseudomonadota</taxon>
        <taxon>Alphaproteobacteria</taxon>
        <taxon>Rhodobacterales</taxon>
        <taxon>Roseobacteraceae</taxon>
        <taxon>Roseovarius</taxon>
    </lineage>
</organism>
<feature type="transmembrane region" description="Helical" evidence="12">
    <location>
        <begin position="67"/>
        <end position="84"/>
    </location>
</feature>
<dbReference type="AlphaFoldDB" id="A0A1X6Z8P1"/>
<evidence type="ECO:0000256" key="4">
    <source>
        <dbReference type="ARBA" id="ARBA00022692"/>
    </source>
</evidence>
<dbReference type="GO" id="GO:0062054">
    <property type="term" value="F:fluoride channel activity"/>
    <property type="evidence" value="ECO:0007669"/>
    <property type="project" value="UniProtKB-UniRule"/>
</dbReference>
<comment type="similarity">
    <text evidence="10 12">Belongs to the fluoride channel Fluc/FEX (TC 1.A.43) family.</text>
</comment>
<evidence type="ECO:0000256" key="5">
    <source>
        <dbReference type="ARBA" id="ARBA00022989"/>
    </source>
</evidence>
<keyword evidence="6 12" id="KW-0915">Sodium</keyword>
<evidence type="ECO:0000256" key="11">
    <source>
        <dbReference type="ARBA" id="ARBA00035585"/>
    </source>
</evidence>
<feature type="binding site" evidence="12">
    <location>
        <position position="74"/>
    </location>
    <ligand>
        <name>Na(+)</name>
        <dbReference type="ChEBI" id="CHEBI:29101"/>
        <note>structural</note>
    </ligand>
</feature>
<dbReference type="GO" id="GO:0005886">
    <property type="term" value="C:plasma membrane"/>
    <property type="evidence" value="ECO:0007669"/>
    <property type="project" value="UniProtKB-SubCell"/>
</dbReference>
<reference evidence="13 14" key="1">
    <citation type="submission" date="2017-03" db="EMBL/GenBank/DDBJ databases">
        <authorList>
            <person name="Afonso C.L."/>
            <person name="Miller P.J."/>
            <person name="Scott M.A."/>
            <person name="Spackman E."/>
            <person name="Goraichik I."/>
            <person name="Dimitrov K.M."/>
            <person name="Suarez D.L."/>
            <person name="Swayne D.E."/>
        </authorList>
    </citation>
    <scope>NUCLEOTIDE SEQUENCE [LARGE SCALE GENOMIC DNA]</scope>
    <source>
        <strain evidence="13 14">CECT 7450</strain>
    </source>
</reference>
<comment type="activity regulation">
    <text evidence="12">Na(+) is not transported, but it plays an essential structural role and its presence is essential for fluoride channel function.</text>
</comment>
<keyword evidence="9 12" id="KW-0407">Ion channel</keyword>
<evidence type="ECO:0000256" key="2">
    <source>
        <dbReference type="ARBA" id="ARBA00022475"/>
    </source>
</evidence>
<dbReference type="HAMAP" id="MF_00454">
    <property type="entry name" value="FluC"/>
    <property type="match status" value="1"/>
</dbReference>
<keyword evidence="12" id="KW-0479">Metal-binding</keyword>
<gene>
    <name evidence="13" type="primary">crcB_1</name>
    <name evidence="12" type="synonym">crcB</name>
    <name evidence="12" type="synonym">fluC</name>
    <name evidence="13" type="ORF">ROA7450_02139</name>
</gene>
<keyword evidence="8 12" id="KW-0472">Membrane</keyword>
<keyword evidence="4 12" id="KW-0812">Transmembrane</keyword>
<comment type="subcellular location">
    <subcellularLocation>
        <location evidence="1 12">Cell membrane</location>
        <topology evidence="1 12">Multi-pass membrane protein</topology>
    </subcellularLocation>
</comment>
<keyword evidence="3" id="KW-0997">Cell inner membrane</keyword>
<dbReference type="GO" id="GO:0140114">
    <property type="term" value="P:cellular detoxification of fluoride"/>
    <property type="evidence" value="ECO:0007669"/>
    <property type="project" value="UniProtKB-UniRule"/>
</dbReference>
<keyword evidence="2 12" id="KW-1003">Cell membrane</keyword>
<protein>
    <recommendedName>
        <fullName evidence="12">Fluoride-specific ion channel FluC</fullName>
    </recommendedName>
</protein>
<dbReference type="Proteomes" id="UP000193061">
    <property type="component" value="Unassembled WGS sequence"/>
</dbReference>